<name>A0AAV2FSE4_9ROSI</name>
<protein>
    <submittedName>
        <fullName evidence="1">Uncharacterized protein</fullName>
    </submittedName>
</protein>
<proteinExistence type="predicted"/>
<keyword evidence="2" id="KW-1185">Reference proteome</keyword>
<organism evidence="1 2">
    <name type="scientific">Linum trigynum</name>
    <dbReference type="NCBI Taxonomy" id="586398"/>
    <lineage>
        <taxon>Eukaryota</taxon>
        <taxon>Viridiplantae</taxon>
        <taxon>Streptophyta</taxon>
        <taxon>Embryophyta</taxon>
        <taxon>Tracheophyta</taxon>
        <taxon>Spermatophyta</taxon>
        <taxon>Magnoliopsida</taxon>
        <taxon>eudicotyledons</taxon>
        <taxon>Gunneridae</taxon>
        <taxon>Pentapetalae</taxon>
        <taxon>rosids</taxon>
        <taxon>fabids</taxon>
        <taxon>Malpighiales</taxon>
        <taxon>Linaceae</taxon>
        <taxon>Linum</taxon>
    </lineage>
</organism>
<evidence type="ECO:0000313" key="1">
    <source>
        <dbReference type="EMBL" id="CAL1401220.1"/>
    </source>
</evidence>
<dbReference type="Proteomes" id="UP001497516">
    <property type="component" value="Chromosome 7"/>
</dbReference>
<dbReference type="EMBL" id="OZ034820">
    <property type="protein sequence ID" value="CAL1401220.1"/>
    <property type="molecule type" value="Genomic_DNA"/>
</dbReference>
<accession>A0AAV2FSE4</accession>
<dbReference type="AlphaFoldDB" id="A0AAV2FSE4"/>
<gene>
    <name evidence="1" type="ORF">LTRI10_LOCUS41292</name>
</gene>
<evidence type="ECO:0000313" key="2">
    <source>
        <dbReference type="Proteomes" id="UP001497516"/>
    </source>
</evidence>
<reference evidence="1 2" key="1">
    <citation type="submission" date="2024-04" db="EMBL/GenBank/DDBJ databases">
        <authorList>
            <person name="Fracassetti M."/>
        </authorList>
    </citation>
    <scope>NUCLEOTIDE SEQUENCE [LARGE SCALE GENOMIC DNA]</scope>
</reference>
<sequence>MSPTGPLEAVAKPPASSAYALVVGRVRWNEERSGRGLYGEEEDKIRGGGGITRKIIMEVGTPESQVPLHIFQNIRLRLKLVCQLQIQKLKKRVRPSVA</sequence>